<dbReference type="Proteomes" id="UP000236725">
    <property type="component" value="Unassembled WGS sequence"/>
</dbReference>
<protein>
    <submittedName>
        <fullName evidence="8">Starch-binding associating with outer membrane</fullName>
    </submittedName>
</protein>
<keyword evidence="4" id="KW-0472">Membrane</keyword>
<evidence type="ECO:0000256" key="3">
    <source>
        <dbReference type="ARBA" id="ARBA00022729"/>
    </source>
</evidence>
<reference evidence="8 9" key="1">
    <citation type="submission" date="2016-10" db="EMBL/GenBank/DDBJ databases">
        <authorList>
            <person name="Varghese N."/>
            <person name="Submissions S."/>
        </authorList>
    </citation>
    <scope>NUCLEOTIDE SEQUENCE [LARGE SCALE GENOMIC DNA]</scope>
    <source>
        <strain evidence="8 9">DSM 29073</strain>
    </source>
</reference>
<comment type="caution">
    <text evidence="8">The sequence shown here is derived from an EMBL/GenBank/DDBJ whole genome shotgun (WGS) entry which is preliminary data.</text>
</comment>
<dbReference type="Pfam" id="PF14322">
    <property type="entry name" value="SusD-like_3"/>
    <property type="match status" value="1"/>
</dbReference>
<evidence type="ECO:0000256" key="2">
    <source>
        <dbReference type="ARBA" id="ARBA00006275"/>
    </source>
</evidence>
<keyword evidence="9" id="KW-1185">Reference proteome</keyword>
<evidence type="ECO:0000313" key="9">
    <source>
        <dbReference type="Proteomes" id="UP000236725"/>
    </source>
</evidence>
<evidence type="ECO:0000256" key="1">
    <source>
        <dbReference type="ARBA" id="ARBA00004442"/>
    </source>
</evidence>
<organism evidence="8 9">
    <name type="scientific">Parabacteroides chinchillae</name>
    <dbReference type="NCBI Taxonomy" id="871327"/>
    <lineage>
        <taxon>Bacteria</taxon>
        <taxon>Pseudomonadati</taxon>
        <taxon>Bacteroidota</taxon>
        <taxon>Bacteroidia</taxon>
        <taxon>Bacteroidales</taxon>
        <taxon>Tannerellaceae</taxon>
        <taxon>Parabacteroides</taxon>
    </lineage>
</organism>
<evidence type="ECO:0000313" key="8">
    <source>
        <dbReference type="EMBL" id="SEG15187.1"/>
    </source>
</evidence>
<comment type="similarity">
    <text evidence="2">Belongs to the SusD family.</text>
</comment>
<sequence>MKKLVLYIFGLITIGVSTTSCSDFLDRADTNDGYTSNGFFNSEISIKEGVTGIYANMYMNLGYNVPHVITLDHFTPLALERNENTTIGAGGGLNPENASVQSFWTFLYTNIARANELISGAKAYEETLNAKSFQYLAEAHVLRAFCYYYLIGLWGDVPFFDTPVTTEQYSVSRTSKVEILDFIIKDINSVAEQLPWIAEDRGRVDRAFAYGVIARAGLLGGGLNYGGKSSEYFKAAAEAASKVIGQRGLAQNFEDLWTIAGQAKSDVRNEFIFELPYSNTASVQMINVIAFGQVSRIQGQTGRHPSSMLADTYECIDGKRIDESPLYDPRHPQKNRDPRFGATLWMHGDTCTTNNGSINTIILEAYELTTKQYNYTTNTWEERNNDDMNSAAAWASFCNAGVGYIWAKYSKEIDENISSASCNVPIMRYAEILLSYAEAKIELNELDQSVYDAINQVRNRAGMPDVSADRIGNQDKMRQLVRRERKVEFALEGLHIFDMRRWGIGDIENDQPSYGLPLPTIRYEGMSATDIPNFKKSARHDLNDIPSYDIYKSKLKVRDVNRYWDKKFELWPIPQQERNRNPNLAQNEGY</sequence>
<dbReference type="EMBL" id="FNVS01000017">
    <property type="protein sequence ID" value="SEG15187.1"/>
    <property type="molecule type" value="Genomic_DNA"/>
</dbReference>
<dbReference type="GO" id="GO:0009279">
    <property type="term" value="C:cell outer membrane"/>
    <property type="evidence" value="ECO:0007669"/>
    <property type="project" value="UniProtKB-SubCell"/>
</dbReference>
<dbReference type="InterPro" id="IPR012944">
    <property type="entry name" value="SusD_RagB_dom"/>
</dbReference>
<dbReference type="SUPFAM" id="SSF48452">
    <property type="entry name" value="TPR-like"/>
    <property type="match status" value="1"/>
</dbReference>
<keyword evidence="3" id="KW-0732">Signal</keyword>
<feature type="domain" description="SusD-like N-terminal" evidence="7">
    <location>
        <begin position="23"/>
        <end position="216"/>
    </location>
</feature>
<dbReference type="Pfam" id="PF07980">
    <property type="entry name" value="SusD_RagB"/>
    <property type="match status" value="1"/>
</dbReference>
<proteinExistence type="inferred from homology"/>
<comment type="subcellular location">
    <subcellularLocation>
        <location evidence="1">Cell outer membrane</location>
    </subcellularLocation>
</comment>
<name>A0A8G2F5V0_9BACT</name>
<evidence type="ECO:0000256" key="4">
    <source>
        <dbReference type="ARBA" id="ARBA00023136"/>
    </source>
</evidence>
<dbReference type="AlphaFoldDB" id="A0A8G2F5V0"/>
<evidence type="ECO:0000259" key="6">
    <source>
        <dbReference type="Pfam" id="PF07980"/>
    </source>
</evidence>
<dbReference type="InterPro" id="IPR033985">
    <property type="entry name" value="SusD-like_N"/>
</dbReference>
<evidence type="ECO:0000259" key="7">
    <source>
        <dbReference type="Pfam" id="PF14322"/>
    </source>
</evidence>
<gene>
    <name evidence="8" type="ORF">SAMN05444001_11714</name>
</gene>
<accession>A0A8G2F5V0</accession>
<dbReference type="Gene3D" id="1.25.40.390">
    <property type="match status" value="1"/>
</dbReference>
<keyword evidence="5" id="KW-0998">Cell outer membrane</keyword>
<dbReference type="RefSeq" id="WP_103984040.1">
    <property type="nucleotide sequence ID" value="NZ_FNVS01000017.1"/>
</dbReference>
<dbReference type="PROSITE" id="PS51257">
    <property type="entry name" value="PROKAR_LIPOPROTEIN"/>
    <property type="match status" value="1"/>
</dbReference>
<evidence type="ECO:0000256" key="5">
    <source>
        <dbReference type="ARBA" id="ARBA00023237"/>
    </source>
</evidence>
<feature type="domain" description="RagB/SusD" evidence="6">
    <location>
        <begin position="270"/>
        <end position="590"/>
    </location>
</feature>
<dbReference type="InterPro" id="IPR011990">
    <property type="entry name" value="TPR-like_helical_dom_sf"/>
</dbReference>